<keyword evidence="2" id="KW-1185">Reference proteome</keyword>
<sequence length="576" mass="63897">MAADGESEHLARNNIDSASFSTERESQILDAVAAAKRGGWKTFPFITGTAVGMQLSNVGWAANLIVYLIQEFNISNINATRISNVVNGCSLLFPVLGAIIADSLFGCFTVISISTFISLVGSSLLTVTASLDSLRPQRCEIGSSFCQTPSKSQFAALYASLALLCIGIGGSRYTLTTMGAYQHDKPQHQEIFFNWFFVALNISSVISVTVLVYIEENVSWRLGFGLCLAANFVAFAIFQLGKHFYRLDKPHGSPFIDLARVIVATVRKWKVVPSTRSEDYYQENNHETMNALPTTLKQDFRFLNRAALKTEGDIRADGSIAKSWRLCSVQEVEDLKALIRIFPLWSSGLMLSTAANVANSLTILQVLTMNRHLGPHFKIPAASVGVIRFLSFSIFLIFVDRLLSPLWQKLTRRSLMPLQRIGAGHLVTATGMVVSALVESKRLKIAHAHPFDSTVPMLAVLLFPQLVLDGIGESFYFPGQVSLYYQEFPVSLRSTSTSMMAMILGISFYLSTAFIDIIRDVTAWLPDNINNGRVDNVYWTLVVLLAVNFCYYMVCSWLYKYQNSERVADDSFGSAR</sequence>
<protein>
    <submittedName>
        <fullName evidence="1">Protein NRT1/ PTR FAMILY 2.7-like</fullName>
    </submittedName>
</protein>
<comment type="caution">
    <text evidence="1">The sequence shown here is derived from an EMBL/GenBank/DDBJ whole genome shotgun (WGS) entry which is preliminary data.</text>
</comment>
<gene>
    <name evidence="1" type="ORF">OWV82_004742</name>
</gene>
<evidence type="ECO:0000313" key="1">
    <source>
        <dbReference type="EMBL" id="KAJ4725952.1"/>
    </source>
</evidence>
<dbReference type="EMBL" id="CM051395">
    <property type="protein sequence ID" value="KAJ4725952.1"/>
    <property type="molecule type" value="Genomic_DNA"/>
</dbReference>
<evidence type="ECO:0000313" key="2">
    <source>
        <dbReference type="Proteomes" id="UP001164539"/>
    </source>
</evidence>
<reference evidence="1 2" key="1">
    <citation type="journal article" date="2023" name="Science">
        <title>Complex scaffold remodeling in plant triterpene biosynthesis.</title>
        <authorList>
            <person name="De La Pena R."/>
            <person name="Hodgson H."/>
            <person name="Liu J.C."/>
            <person name="Stephenson M.J."/>
            <person name="Martin A.C."/>
            <person name="Owen C."/>
            <person name="Harkess A."/>
            <person name="Leebens-Mack J."/>
            <person name="Jimenez L.E."/>
            <person name="Osbourn A."/>
            <person name="Sattely E.S."/>
        </authorList>
    </citation>
    <scope>NUCLEOTIDE SEQUENCE [LARGE SCALE GENOMIC DNA]</scope>
    <source>
        <strain evidence="2">cv. JPN11</strain>
        <tissue evidence="1">Leaf</tissue>
    </source>
</reference>
<name>A0ACC1YR76_MELAZ</name>
<organism evidence="1 2">
    <name type="scientific">Melia azedarach</name>
    <name type="common">Chinaberry tree</name>
    <dbReference type="NCBI Taxonomy" id="155640"/>
    <lineage>
        <taxon>Eukaryota</taxon>
        <taxon>Viridiplantae</taxon>
        <taxon>Streptophyta</taxon>
        <taxon>Embryophyta</taxon>
        <taxon>Tracheophyta</taxon>
        <taxon>Spermatophyta</taxon>
        <taxon>Magnoliopsida</taxon>
        <taxon>eudicotyledons</taxon>
        <taxon>Gunneridae</taxon>
        <taxon>Pentapetalae</taxon>
        <taxon>rosids</taxon>
        <taxon>malvids</taxon>
        <taxon>Sapindales</taxon>
        <taxon>Meliaceae</taxon>
        <taxon>Melia</taxon>
    </lineage>
</organism>
<proteinExistence type="predicted"/>
<accession>A0ACC1YR76</accession>
<dbReference type="Proteomes" id="UP001164539">
    <property type="component" value="Chromosome 2"/>
</dbReference>